<organism evidence="2 3">
    <name type="scientific">Helicobacter heilmannii</name>
    <dbReference type="NCBI Taxonomy" id="35817"/>
    <lineage>
        <taxon>Bacteria</taxon>
        <taxon>Pseudomonadati</taxon>
        <taxon>Campylobacterota</taxon>
        <taxon>Epsilonproteobacteria</taxon>
        <taxon>Campylobacterales</taxon>
        <taxon>Helicobacteraceae</taxon>
        <taxon>Helicobacter</taxon>
    </lineage>
</organism>
<dbReference type="AlphaFoldDB" id="A0A0K2Y5Y5"/>
<dbReference type="GO" id="GO:0016787">
    <property type="term" value="F:hydrolase activity"/>
    <property type="evidence" value="ECO:0007669"/>
    <property type="project" value="UniProtKB-KW"/>
</dbReference>
<proteinExistence type="predicted"/>
<dbReference type="GeneID" id="76197889"/>
<dbReference type="SUPFAM" id="SSF53474">
    <property type="entry name" value="alpha/beta-Hydrolases"/>
    <property type="match status" value="1"/>
</dbReference>
<dbReference type="Pfam" id="PF20434">
    <property type="entry name" value="BD-FAE"/>
    <property type="match status" value="1"/>
</dbReference>
<dbReference type="Proteomes" id="UP000046090">
    <property type="component" value="Unassembled WGS sequence"/>
</dbReference>
<dbReference type="Gene3D" id="3.40.50.1820">
    <property type="entry name" value="alpha/beta hydrolase"/>
    <property type="match status" value="1"/>
</dbReference>
<accession>A0A0K2Y5Y5</accession>
<dbReference type="InterPro" id="IPR029058">
    <property type="entry name" value="AB_hydrolase_fold"/>
</dbReference>
<dbReference type="PANTHER" id="PTHR48081:SF13">
    <property type="entry name" value="ALPHA_BETA HYDROLASE"/>
    <property type="match status" value="1"/>
</dbReference>
<dbReference type="InterPro" id="IPR049492">
    <property type="entry name" value="BD-FAE-like_dom"/>
</dbReference>
<name>A0A0K2Y5Y5_HELHE</name>
<keyword evidence="1" id="KW-0378">Hydrolase</keyword>
<keyword evidence="3" id="KW-1185">Reference proteome</keyword>
<sequence length="77" mass="8776">MYALKLGYAVASVNYRLSKEAPFPMAIYDLKAAVRFLKAHAKQYHLDPHKIIAWGDSAGDNWLVCLAQRHCTPSWRT</sequence>
<evidence type="ECO:0000256" key="1">
    <source>
        <dbReference type="ARBA" id="ARBA00022801"/>
    </source>
</evidence>
<evidence type="ECO:0000313" key="2">
    <source>
        <dbReference type="EMBL" id="CRI34586.1"/>
    </source>
</evidence>
<dbReference type="RefSeq" id="WP_015106838.1">
    <property type="nucleotide sequence ID" value="NZ_AP026684.1"/>
</dbReference>
<protein>
    <submittedName>
        <fullName evidence="2">Putative exported protein</fullName>
    </submittedName>
</protein>
<dbReference type="InterPro" id="IPR050300">
    <property type="entry name" value="GDXG_lipolytic_enzyme"/>
</dbReference>
<dbReference type="EMBL" id="CDMK01000002">
    <property type="protein sequence ID" value="CRI34586.1"/>
    <property type="molecule type" value="Genomic_DNA"/>
</dbReference>
<dbReference type="PANTHER" id="PTHR48081">
    <property type="entry name" value="AB HYDROLASE SUPERFAMILY PROTEIN C4A8.06C"/>
    <property type="match status" value="1"/>
</dbReference>
<gene>
    <name evidence="2" type="ORF">HHE01_03870</name>
</gene>
<reference evidence="3" key="1">
    <citation type="submission" date="2014-12" db="EMBL/GenBank/DDBJ databases">
        <authorList>
            <person name="Smet A."/>
        </authorList>
    </citation>
    <scope>NUCLEOTIDE SEQUENCE [LARGE SCALE GENOMIC DNA]</scope>
</reference>
<evidence type="ECO:0000313" key="3">
    <source>
        <dbReference type="Proteomes" id="UP000046090"/>
    </source>
</evidence>